<dbReference type="SUPFAM" id="SSF52096">
    <property type="entry name" value="ClpP/crotonase"/>
    <property type="match status" value="1"/>
</dbReference>
<dbReference type="NCBIfam" id="NF006452">
    <property type="entry name" value="PRK08788.1"/>
    <property type="match status" value="1"/>
</dbReference>
<accession>A0ABP7TGK5</accession>
<keyword evidence="5" id="KW-1185">Reference proteome</keyword>
<dbReference type="InterPro" id="IPR001753">
    <property type="entry name" value="Enoyl-CoA_hydra/iso"/>
</dbReference>
<gene>
    <name evidence="4" type="ORF">GCM10022212_24690</name>
</gene>
<dbReference type="RefSeq" id="WP_344763618.1">
    <property type="nucleotide sequence ID" value="NZ_BAAAZE010000008.1"/>
</dbReference>
<organism evidence="4 5">
    <name type="scientific">Actimicrobium antarcticum</name>
    <dbReference type="NCBI Taxonomy" id="1051899"/>
    <lineage>
        <taxon>Bacteria</taxon>
        <taxon>Pseudomonadati</taxon>
        <taxon>Pseudomonadota</taxon>
        <taxon>Betaproteobacteria</taxon>
        <taxon>Burkholderiales</taxon>
        <taxon>Oxalobacteraceae</taxon>
        <taxon>Actimicrobium</taxon>
    </lineage>
</organism>
<evidence type="ECO:0000313" key="4">
    <source>
        <dbReference type="EMBL" id="GAA4025818.1"/>
    </source>
</evidence>
<protein>
    <submittedName>
        <fullName evidence="4">Crotonase/enoyl-CoA hydratase family protein</fullName>
    </submittedName>
</protein>
<dbReference type="Gene3D" id="3.90.226.10">
    <property type="entry name" value="2-enoyl-CoA Hydratase, Chain A, domain 1"/>
    <property type="match status" value="1"/>
</dbReference>
<evidence type="ECO:0000313" key="5">
    <source>
        <dbReference type="Proteomes" id="UP001501353"/>
    </source>
</evidence>
<feature type="region of interest" description="Disordered" evidence="3">
    <location>
        <begin position="296"/>
        <end position="315"/>
    </location>
</feature>
<proteinExistence type="inferred from homology"/>
<dbReference type="Pfam" id="PF00378">
    <property type="entry name" value="ECH_1"/>
    <property type="match status" value="1"/>
</dbReference>
<dbReference type="InterPro" id="IPR018376">
    <property type="entry name" value="Enoyl-CoA_hyd/isom_CS"/>
</dbReference>
<dbReference type="CDD" id="cd06558">
    <property type="entry name" value="crotonase-like"/>
    <property type="match status" value="1"/>
</dbReference>
<dbReference type="PROSITE" id="PS00166">
    <property type="entry name" value="ENOYL_COA_HYDRATASE"/>
    <property type="match status" value="1"/>
</dbReference>
<sequence length="315" mass="35146">MNAMTEHKNLRLPLTSAGIPVTAFRQIDVEYDAENKVLWTFMKPAGAPCFNLGLLNEIRRSDKRLEINRGQVEIDGTLYPVDFHVGASRIPDVFSYGGDLALFRQLISSRDREALLHYARLCVDTLQHRLESFKTNVTTISLIQGEALGGGFESALASHVLIAEEHARMGFPEILFNLFPGMGAYSLLSRRVGARKAEEIILSGKIYTAQEMFALGLVDLVVPTGQGEAAVTNYARQHGRHLNGMRALFECRRHTQPVSYDELIGITEVWVDAALRLQDKDLKMMGRLVRSQLRQQEARDSGTALEPQELSLAHG</sequence>
<reference evidence="5" key="1">
    <citation type="journal article" date="2019" name="Int. J. Syst. Evol. Microbiol.">
        <title>The Global Catalogue of Microorganisms (GCM) 10K type strain sequencing project: providing services to taxonomists for standard genome sequencing and annotation.</title>
        <authorList>
            <consortium name="The Broad Institute Genomics Platform"/>
            <consortium name="The Broad Institute Genome Sequencing Center for Infectious Disease"/>
            <person name="Wu L."/>
            <person name="Ma J."/>
        </authorList>
    </citation>
    <scope>NUCLEOTIDE SEQUENCE [LARGE SCALE GENOMIC DNA]</scope>
    <source>
        <strain evidence="5">JCM 16673</strain>
    </source>
</reference>
<evidence type="ECO:0000256" key="1">
    <source>
        <dbReference type="ARBA" id="ARBA00005254"/>
    </source>
</evidence>
<comment type="caution">
    <text evidence="4">The sequence shown here is derived from an EMBL/GenBank/DDBJ whole genome shotgun (WGS) entry which is preliminary data.</text>
</comment>
<name>A0ABP7TGK5_9BURK</name>
<dbReference type="EMBL" id="BAAAZE010000008">
    <property type="protein sequence ID" value="GAA4025818.1"/>
    <property type="molecule type" value="Genomic_DNA"/>
</dbReference>
<dbReference type="PANTHER" id="PTHR11941:SF54">
    <property type="entry name" value="ENOYL-COA HYDRATASE, MITOCHONDRIAL"/>
    <property type="match status" value="1"/>
</dbReference>
<dbReference type="Proteomes" id="UP001501353">
    <property type="component" value="Unassembled WGS sequence"/>
</dbReference>
<comment type="similarity">
    <text evidence="1 2">Belongs to the enoyl-CoA hydratase/isomerase family.</text>
</comment>
<evidence type="ECO:0000256" key="3">
    <source>
        <dbReference type="SAM" id="MobiDB-lite"/>
    </source>
</evidence>
<dbReference type="PANTHER" id="PTHR11941">
    <property type="entry name" value="ENOYL-COA HYDRATASE-RELATED"/>
    <property type="match status" value="1"/>
</dbReference>
<evidence type="ECO:0000256" key="2">
    <source>
        <dbReference type="RuleBase" id="RU003707"/>
    </source>
</evidence>
<dbReference type="Gene3D" id="6.20.390.30">
    <property type="match status" value="1"/>
</dbReference>
<dbReference type="InterPro" id="IPR029045">
    <property type="entry name" value="ClpP/crotonase-like_dom_sf"/>
</dbReference>